<dbReference type="AlphaFoldDB" id="A0A8J3EG10"/>
<evidence type="ECO:0000259" key="1">
    <source>
        <dbReference type="Pfam" id="PF20056"/>
    </source>
</evidence>
<organism evidence="2 3">
    <name type="scientific">Salipiger pallidus</name>
    <dbReference type="NCBI Taxonomy" id="1775170"/>
    <lineage>
        <taxon>Bacteria</taxon>
        <taxon>Pseudomonadati</taxon>
        <taxon>Pseudomonadota</taxon>
        <taxon>Alphaproteobacteria</taxon>
        <taxon>Rhodobacterales</taxon>
        <taxon>Roseobacteraceae</taxon>
        <taxon>Salipiger</taxon>
    </lineage>
</organism>
<reference evidence="2" key="1">
    <citation type="journal article" date="2014" name="Int. J. Syst. Evol. Microbiol.">
        <title>Complete genome sequence of Corynebacterium casei LMG S-19264T (=DSM 44701T), isolated from a smear-ripened cheese.</title>
        <authorList>
            <consortium name="US DOE Joint Genome Institute (JGI-PGF)"/>
            <person name="Walter F."/>
            <person name="Albersmeier A."/>
            <person name="Kalinowski J."/>
            <person name="Ruckert C."/>
        </authorList>
    </citation>
    <scope>NUCLEOTIDE SEQUENCE</scope>
    <source>
        <strain evidence="2">CGMCC 1.15762</strain>
    </source>
</reference>
<dbReference type="Proteomes" id="UP000617145">
    <property type="component" value="Unassembled WGS sequence"/>
</dbReference>
<evidence type="ECO:0000313" key="3">
    <source>
        <dbReference type="Proteomes" id="UP000617145"/>
    </source>
</evidence>
<accession>A0A8J3EG10</accession>
<feature type="domain" description="DUF6455" evidence="1">
    <location>
        <begin position="10"/>
        <end position="90"/>
    </location>
</feature>
<proteinExistence type="predicted"/>
<keyword evidence="3" id="KW-1185">Reference proteome</keyword>
<reference evidence="2" key="2">
    <citation type="submission" date="2020-09" db="EMBL/GenBank/DDBJ databases">
        <authorList>
            <person name="Sun Q."/>
            <person name="Zhou Y."/>
        </authorList>
    </citation>
    <scope>NUCLEOTIDE SEQUENCE</scope>
    <source>
        <strain evidence="2">CGMCC 1.15762</strain>
    </source>
</reference>
<name>A0A8J3EG10_9RHOB</name>
<dbReference type="RefSeq" id="WP_229673066.1">
    <property type="nucleotide sequence ID" value="NZ_BMJV01000003.1"/>
</dbReference>
<protein>
    <recommendedName>
        <fullName evidence="1">DUF6455 domain-containing protein</fullName>
    </recommendedName>
</protein>
<dbReference type="EMBL" id="BMJV01000003">
    <property type="protein sequence ID" value="GGG69965.1"/>
    <property type="molecule type" value="Genomic_DNA"/>
</dbReference>
<gene>
    <name evidence="2" type="ORF">GCM10011415_16840</name>
</gene>
<dbReference type="Pfam" id="PF20056">
    <property type="entry name" value="DUF6455"/>
    <property type="match status" value="1"/>
</dbReference>
<evidence type="ECO:0000313" key="2">
    <source>
        <dbReference type="EMBL" id="GGG69965.1"/>
    </source>
</evidence>
<comment type="caution">
    <text evidence="2">The sequence shown here is derived from an EMBL/GenBank/DDBJ whole genome shotgun (WGS) entry which is preliminary data.</text>
</comment>
<sequence length="103" mass="11423">MLDATPFRPLGDETEHYWLVQRMARASGTDLVEASDTGALTQAEWAGMVHRCRTCAWADGCQRWLSQPVDALREAPADCLNRDWFAALQAGPGMASGTEKNRR</sequence>
<dbReference type="InterPro" id="IPR045601">
    <property type="entry name" value="DUF6455"/>
</dbReference>